<dbReference type="GeneID" id="2911859"/>
<dbReference type="InterPro" id="IPR037457">
    <property type="entry name" value="M28_QC"/>
</dbReference>
<dbReference type="Gene3D" id="3.40.630.10">
    <property type="entry name" value="Zn peptidases"/>
    <property type="match status" value="1"/>
</dbReference>
<feature type="chain" id="PRO_5033268900" description="Peptide hydrolase" evidence="5">
    <location>
        <begin position="16"/>
        <end position="416"/>
    </location>
</feature>
<dbReference type="Pfam" id="PF04389">
    <property type="entry name" value="Peptidase_M28"/>
    <property type="match status" value="1"/>
</dbReference>
<feature type="compositionally biased region" description="Basic and acidic residues" evidence="4">
    <location>
        <begin position="379"/>
        <end position="395"/>
    </location>
</feature>
<feature type="compositionally biased region" description="Basic residues" evidence="4">
    <location>
        <begin position="396"/>
        <end position="416"/>
    </location>
</feature>
<dbReference type="OrthoDB" id="3907302at2759"/>
<dbReference type="VEuPathDB" id="FungiDB:YALI1_E34494g"/>
<gene>
    <name evidence="8" type="ORF">B0I71DRAFT_132094</name>
    <name evidence="7" type="ORF">YALI1_E34494g</name>
</gene>
<evidence type="ECO:0000313" key="9">
    <source>
        <dbReference type="Proteomes" id="UP000182444"/>
    </source>
</evidence>
<dbReference type="GO" id="GO:0008233">
    <property type="term" value="F:peptidase activity"/>
    <property type="evidence" value="ECO:0007669"/>
    <property type="project" value="UniProtKB-KW"/>
</dbReference>
<proteinExistence type="inferred from homology"/>
<dbReference type="Proteomes" id="UP000182444">
    <property type="component" value="Chromosome 1E"/>
</dbReference>
<evidence type="ECO:0000256" key="5">
    <source>
        <dbReference type="SAM" id="SignalP"/>
    </source>
</evidence>
<reference evidence="7 9" key="1">
    <citation type="journal article" date="2016" name="PLoS ONE">
        <title>Sequence Assembly of Yarrowia lipolytica Strain W29/CLIB89 Shows Transposable Element Diversity.</title>
        <authorList>
            <person name="Magnan C."/>
            <person name="Yu J."/>
            <person name="Chang I."/>
            <person name="Jahn E."/>
            <person name="Kanomata Y."/>
            <person name="Wu J."/>
            <person name="Zeller M."/>
            <person name="Oakes M."/>
            <person name="Baldi P."/>
            <person name="Sandmeyer S."/>
        </authorList>
    </citation>
    <scope>NUCLEOTIDE SEQUENCE [LARGE SCALE GENOMIC DNA]</scope>
    <source>
        <strain evidence="7">CLIB89</strain>
        <strain evidence="9">CLIB89(W29)</strain>
    </source>
</reference>
<dbReference type="OMA" id="THWAYQK"/>
<dbReference type="GO" id="GO:0016603">
    <property type="term" value="F:glutaminyl-peptide cyclotransferase activity"/>
    <property type="evidence" value="ECO:0007669"/>
    <property type="project" value="InterPro"/>
</dbReference>
<organism evidence="7 9">
    <name type="scientific">Yarrowia lipolytica</name>
    <name type="common">Candida lipolytica</name>
    <dbReference type="NCBI Taxonomy" id="4952"/>
    <lineage>
        <taxon>Eukaryota</taxon>
        <taxon>Fungi</taxon>
        <taxon>Dikarya</taxon>
        <taxon>Ascomycota</taxon>
        <taxon>Saccharomycotina</taxon>
        <taxon>Dipodascomycetes</taxon>
        <taxon>Dipodascales</taxon>
        <taxon>Dipodascales incertae sedis</taxon>
        <taxon>Yarrowia</taxon>
    </lineage>
</organism>
<accession>A0A1D8NKF9</accession>
<dbReference type="GO" id="GO:0008270">
    <property type="term" value="F:zinc ion binding"/>
    <property type="evidence" value="ECO:0007669"/>
    <property type="project" value="TreeGrafter"/>
</dbReference>
<keyword evidence="3" id="KW-0479">Metal-binding</keyword>
<dbReference type="SUPFAM" id="SSF53187">
    <property type="entry name" value="Zn-dependent exopeptidases"/>
    <property type="match status" value="1"/>
</dbReference>
<sequence length="416" mass="47486">MLLSVLPLLLSVANAFAPPGSSSPSRYIGDEGLQYLHKNFPTEKYLAIDDPNGLLQPILIPRVPDTDGIREVQKFITDFVSTQTYSEGEVPGWDVQLDVFQEDTPIKENVTFTNILVKRDPPNAKKGHTGYITIAAHYDTLIKPEGFVGAIDSAVPCALMLYTIKAIDEAITRKWKEMKAEPDRFSEHEKTTGIQFLFFDGEEAFHSWSDTDSTYGSRHLAQLMDQTYNEVNSARQTWLAEMEYLVLLDLIGHKDTYIPSFFRNTHWQYEVFASLEQRIRDIGLSARMDEKETIFTEGKPAFFRGAVIGDDHLPFLHRGVPVLHLIPSHFPPVWHKIDDNAKNLHFPDISEWGLLTSSFVANQLRVGDWIVDYPDANEMREQREKEEKAQREQAQKKKIPNGKKVPRAARRRGAML</sequence>
<feature type="domain" description="Peptidase M28" evidence="6">
    <location>
        <begin position="124"/>
        <end position="358"/>
    </location>
</feature>
<dbReference type="PANTHER" id="PTHR12283:SF6">
    <property type="entry name" value="GLUTAMINYL-PEPTIDE CYCLOTRANSFERASE-RELATED"/>
    <property type="match status" value="1"/>
</dbReference>
<protein>
    <recommendedName>
        <fullName evidence="3">Peptide hydrolase</fullName>
        <ecNumber evidence="3">3.4.-.-</ecNumber>
    </recommendedName>
</protein>
<dbReference type="eggNOG" id="KOG3946">
    <property type="taxonomic scope" value="Eukaryota"/>
</dbReference>
<keyword evidence="3" id="KW-0645">Protease</keyword>
<feature type="signal peptide" evidence="5">
    <location>
        <begin position="1"/>
        <end position="15"/>
    </location>
</feature>
<dbReference type="PANTHER" id="PTHR12283">
    <property type="entry name" value="GLUTAMINYL-PEPTIDE CYCLOTRANSFERASE"/>
    <property type="match status" value="1"/>
</dbReference>
<reference evidence="8 10" key="2">
    <citation type="submission" date="2018-07" db="EMBL/GenBank/DDBJ databases">
        <title>Draft Genome Assemblies for Five Robust Yarrowia lipolytica Strains Exhibiting High Lipid Production and Pentose Sugar Utilization and Sugar Alcohol Secretion from Undetoxified Lignocellulosic Biomass Hydrolysates.</title>
        <authorList>
            <consortium name="DOE Joint Genome Institute"/>
            <person name="Walker C."/>
            <person name="Ryu S."/>
            <person name="Na H."/>
            <person name="Zane M."/>
            <person name="LaButti K."/>
            <person name="Lipzen A."/>
            <person name="Haridas S."/>
            <person name="Barry K."/>
            <person name="Grigoriev I.V."/>
            <person name="Quarterman J."/>
            <person name="Slininger P."/>
            <person name="Dien B."/>
            <person name="Trinh C.T."/>
        </authorList>
    </citation>
    <scope>NUCLEOTIDE SEQUENCE [LARGE SCALE GENOMIC DNA]</scope>
    <source>
        <strain evidence="8 10">YB392</strain>
    </source>
</reference>
<evidence type="ECO:0000256" key="3">
    <source>
        <dbReference type="RuleBase" id="RU361240"/>
    </source>
</evidence>
<dbReference type="Proteomes" id="UP000256601">
    <property type="component" value="Unassembled WGS sequence"/>
</dbReference>
<name>A0A1D8NKF9_YARLL</name>
<dbReference type="EMBL" id="KZ858995">
    <property type="protein sequence ID" value="RDW25731.1"/>
    <property type="molecule type" value="Genomic_DNA"/>
</dbReference>
<dbReference type="InterPro" id="IPR040234">
    <property type="entry name" value="QC/QCL"/>
</dbReference>
<evidence type="ECO:0000259" key="6">
    <source>
        <dbReference type="Pfam" id="PF04389"/>
    </source>
</evidence>
<dbReference type="EMBL" id="CP017557">
    <property type="protein sequence ID" value="AOW06121.1"/>
    <property type="molecule type" value="Genomic_DNA"/>
</dbReference>
<keyword evidence="5" id="KW-0732">Signal</keyword>
<dbReference type="GO" id="GO:0006508">
    <property type="term" value="P:proteolysis"/>
    <property type="evidence" value="ECO:0007669"/>
    <property type="project" value="UniProtKB-KW"/>
</dbReference>
<evidence type="ECO:0000256" key="4">
    <source>
        <dbReference type="SAM" id="MobiDB-lite"/>
    </source>
</evidence>
<evidence type="ECO:0000313" key="7">
    <source>
        <dbReference type="EMBL" id="AOW06121.1"/>
    </source>
</evidence>
<evidence type="ECO:0000313" key="8">
    <source>
        <dbReference type="EMBL" id="RDW25731.1"/>
    </source>
</evidence>
<dbReference type="AlphaFoldDB" id="A0A1D8NKF9"/>
<dbReference type="EC" id="3.4.-.-" evidence="3"/>
<keyword evidence="3" id="KW-0862">Zinc</keyword>
<dbReference type="CDD" id="cd03880">
    <property type="entry name" value="M28_QC_like"/>
    <property type="match status" value="1"/>
</dbReference>
<comment type="similarity">
    <text evidence="3">Belongs to the peptidase M28 family.</text>
</comment>
<keyword evidence="3" id="KW-0378">Hydrolase</keyword>
<evidence type="ECO:0000256" key="2">
    <source>
        <dbReference type="ARBA" id="ARBA00023315"/>
    </source>
</evidence>
<dbReference type="RefSeq" id="XP_504540.1">
    <property type="nucleotide sequence ID" value="XM_504540.1"/>
</dbReference>
<evidence type="ECO:0000313" key="10">
    <source>
        <dbReference type="Proteomes" id="UP000256601"/>
    </source>
</evidence>
<feature type="region of interest" description="Disordered" evidence="4">
    <location>
        <begin position="379"/>
        <end position="416"/>
    </location>
</feature>
<dbReference type="InterPro" id="IPR007484">
    <property type="entry name" value="Peptidase_M28"/>
</dbReference>
<keyword evidence="1" id="KW-0808">Transferase</keyword>
<dbReference type="KEGG" id="yli:2911859"/>
<dbReference type="VEuPathDB" id="FungiDB:YALI0_E29205g"/>
<evidence type="ECO:0000256" key="1">
    <source>
        <dbReference type="ARBA" id="ARBA00022679"/>
    </source>
</evidence>
<keyword evidence="2" id="KW-0012">Acyltransferase</keyword>